<feature type="region of interest" description="Disordered" evidence="1">
    <location>
        <begin position="276"/>
        <end position="295"/>
    </location>
</feature>
<dbReference type="PANTHER" id="PTHR47934">
    <property type="entry name" value="PENTATRICOPEPTIDE REPEAT-CONTAINING PROTEIN PET309, MITOCHONDRIAL"/>
    <property type="match status" value="1"/>
</dbReference>
<name>G5A1B8_PHYSP</name>
<dbReference type="InParanoid" id="G5A1B8"/>
<dbReference type="GO" id="GO:0006396">
    <property type="term" value="P:RNA processing"/>
    <property type="evidence" value="ECO:0007669"/>
    <property type="project" value="TreeGrafter"/>
</dbReference>
<dbReference type="GO" id="GO:0005739">
    <property type="term" value="C:mitochondrion"/>
    <property type="evidence" value="ECO:0007669"/>
    <property type="project" value="TreeGrafter"/>
</dbReference>
<protein>
    <recommendedName>
        <fullName evidence="4">Pentacotripeptide-repeat region of PRORP domain-containing protein</fullName>
    </recommendedName>
</protein>
<evidence type="ECO:0000313" key="2">
    <source>
        <dbReference type="EMBL" id="EGZ10717.1"/>
    </source>
</evidence>
<dbReference type="SMR" id="G5A1B8"/>
<dbReference type="Proteomes" id="UP000002640">
    <property type="component" value="Unassembled WGS sequence"/>
</dbReference>
<evidence type="ECO:0000313" key="3">
    <source>
        <dbReference type="Proteomes" id="UP000002640"/>
    </source>
</evidence>
<keyword evidence="3" id="KW-1185">Reference proteome</keyword>
<gene>
    <name evidence="2" type="ORF">PHYSODRAFT_337492</name>
</gene>
<dbReference type="Gene3D" id="1.25.40.10">
    <property type="entry name" value="Tetratricopeptide repeat domain"/>
    <property type="match status" value="1"/>
</dbReference>
<dbReference type="InterPro" id="IPR051114">
    <property type="entry name" value="Mito_RNA_Proc_CCM1"/>
</dbReference>
<dbReference type="PANTHER" id="PTHR47934:SF6">
    <property type="entry name" value="MITOCHONDRIAL GROUP I INTRON SPLICING FACTOR CCM1-RELATED"/>
    <property type="match status" value="1"/>
</dbReference>
<evidence type="ECO:0008006" key="4">
    <source>
        <dbReference type="Google" id="ProtNLM"/>
    </source>
</evidence>
<evidence type="ECO:0000256" key="1">
    <source>
        <dbReference type="SAM" id="MobiDB-lite"/>
    </source>
</evidence>
<feature type="compositionally biased region" description="Acidic residues" evidence="1">
    <location>
        <begin position="277"/>
        <end position="289"/>
    </location>
</feature>
<sequence length="295" mass="32509">MTGLPLRLLASALRRPARSAAASTRLLSLQRSSARQLSSAAAAAAVAAAPKSSAAPDSDALSLLELSIAQRRPAQALSLLAQLQEPAAPQLLQRLALLLARQRKSRGHALRAFELLRGVYRAPGLKPDDYTQLASIYVLDACLRFRMLDQAMELYDEAVNQAVVLDLPSYDGLLTALLDAKRVEEATEILREVLGGDDVCPVEQTFMPVLVELVKAREYDVATELMRQGQTRGVEFTSETFHPLLVLAEKDTASTDSLIKFLQFVEDSWEEYKAVEDFDPEEDDLDDPENPFRSL</sequence>
<dbReference type="GO" id="GO:0003729">
    <property type="term" value="F:mRNA binding"/>
    <property type="evidence" value="ECO:0007669"/>
    <property type="project" value="TreeGrafter"/>
</dbReference>
<dbReference type="EMBL" id="JH159158">
    <property type="protein sequence ID" value="EGZ10717.1"/>
    <property type="molecule type" value="Genomic_DNA"/>
</dbReference>
<organism evidence="2 3">
    <name type="scientific">Phytophthora sojae (strain P6497)</name>
    <name type="common">Soybean stem and root rot agent</name>
    <name type="synonym">Phytophthora megasperma f. sp. glycines</name>
    <dbReference type="NCBI Taxonomy" id="1094619"/>
    <lineage>
        <taxon>Eukaryota</taxon>
        <taxon>Sar</taxon>
        <taxon>Stramenopiles</taxon>
        <taxon>Oomycota</taxon>
        <taxon>Peronosporomycetes</taxon>
        <taxon>Peronosporales</taxon>
        <taxon>Peronosporaceae</taxon>
        <taxon>Phytophthora</taxon>
    </lineage>
</organism>
<dbReference type="GO" id="GO:0007005">
    <property type="term" value="P:mitochondrion organization"/>
    <property type="evidence" value="ECO:0007669"/>
    <property type="project" value="TreeGrafter"/>
</dbReference>
<dbReference type="KEGG" id="psoj:PHYSODRAFT_337492"/>
<dbReference type="RefSeq" id="XP_009533462.1">
    <property type="nucleotide sequence ID" value="XM_009535167.1"/>
</dbReference>
<dbReference type="STRING" id="1094619.G5A1B8"/>
<dbReference type="GeneID" id="20647382"/>
<reference evidence="2 3" key="1">
    <citation type="journal article" date="2006" name="Science">
        <title>Phytophthora genome sequences uncover evolutionary origins and mechanisms of pathogenesis.</title>
        <authorList>
            <person name="Tyler B.M."/>
            <person name="Tripathy S."/>
            <person name="Zhang X."/>
            <person name="Dehal P."/>
            <person name="Jiang R.H."/>
            <person name="Aerts A."/>
            <person name="Arredondo F.D."/>
            <person name="Baxter L."/>
            <person name="Bensasson D."/>
            <person name="Beynon J.L."/>
            <person name="Chapman J."/>
            <person name="Damasceno C.M."/>
            <person name="Dorrance A.E."/>
            <person name="Dou D."/>
            <person name="Dickerman A.W."/>
            <person name="Dubchak I.L."/>
            <person name="Garbelotto M."/>
            <person name="Gijzen M."/>
            <person name="Gordon S.G."/>
            <person name="Govers F."/>
            <person name="Grunwald N.J."/>
            <person name="Huang W."/>
            <person name="Ivors K.L."/>
            <person name="Jones R.W."/>
            <person name="Kamoun S."/>
            <person name="Krampis K."/>
            <person name="Lamour K.H."/>
            <person name="Lee M.K."/>
            <person name="McDonald W.H."/>
            <person name="Medina M."/>
            <person name="Meijer H.J."/>
            <person name="Nordberg E.K."/>
            <person name="Maclean D.J."/>
            <person name="Ospina-Giraldo M.D."/>
            <person name="Morris P.F."/>
            <person name="Phuntumart V."/>
            <person name="Putnam N.H."/>
            <person name="Rash S."/>
            <person name="Rose J.K."/>
            <person name="Sakihama Y."/>
            <person name="Salamov A.A."/>
            <person name="Savidor A."/>
            <person name="Scheuring C.F."/>
            <person name="Smith B.M."/>
            <person name="Sobral B.W."/>
            <person name="Terry A."/>
            <person name="Torto-Alalibo T.A."/>
            <person name="Win J."/>
            <person name="Xu Z."/>
            <person name="Zhang H."/>
            <person name="Grigoriev I.V."/>
            <person name="Rokhsar D.S."/>
            <person name="Boore J.L."/>
        </authorList>
    </citation>
    <scope>NUCLEOTIDE SEQUENCE [LARGE SCALE GENOMIC DNA]</scope>
    <source>
        <strain evidence="2 3">P6497</strain>
    </source>
</reference>
<accession>G5A1B8</accession>
<dbReference type="InterPro" id="IPR011990">
    <property type="entry name" value="TPR-like_helical_dom_sf"/>
</dbReference>
<dbReference type="AlphaFoldDB" id="G5A1B8"/>
<proteinExistence type="predicted"/>
<dbReference type="OMA" id="HACTALH"/>